<dbReference type="Proteomes" id="UP001260090">
    <property type="component" value="Chromosome"/>
</dbReference>
<evidence type="ECO:0000313" key="2">
    <source>
        <dbReference type="EMBL" id="WMY13512.1"/>
    </source>
</evidence>
<dbReference type="AlphaFoldDB" id="A0ABD7ZLU2"/>
<reference evidence="2 3" key="1">
    <citation type="submission" date="2023-03" db="EMBL/GenBank/DDBJ databases">
        <title>Plant growth-promoting bacteria for biocontrol of bacterial wilt in tomato.</title>
        <authorList>
            <person name="Song J."/>
            <person name="Jin Y.J."/>
        </authorList>
    </citation>
    <scope>NUCLEOTIDE SEQUENCE [LARGE SCALE GENOMIC DNA]</scope>
    <source>
        <strain evidence="2 3">T36S-23</strain>
    </source>
</reference>
<dbReference type="InterPro" id="IPR055646">
    <property type="entry name" value="DUF7222"/>
</dbReference>
<gene>
    <name evidence="2" type="ORF">P3F89_16180</name>
</gene>
<dbReference type="GeneID" id="93008872"/>
<proteinExistence type="predicted"/>
<protein>
    <recommendedName>
        <fullName evidence="1">DUF7222 domain-containing protein</fullName>
    </recommendedName>
</protein>
<evidence type="ECO:0000313" key="3">
    <source>
        <dbReference type="Proteomes" id="UP001260090"/>
    </source>
</evidence>
<dbReference type="EMBL" id="CP119875">
    <property type="protein sequence ID" value="WMY13512.1"/>
    <property type="molecule type" value="Genomic_DNA"/>
</dbReference>
<feature type="domain" description="DUF7222" evidence="1">
    <location>
        <begin position="7"/>
        <end position="92"/>
    </location>
</feature>
<evidence type="ECO:0000259" key="1">
    <source>
        <dbReference type="Pfam" id="PF23864"/>
    </source>
</evidence>
<accession>A0ABD7ZLU2</accession>
<sequence length="94" mass="11280">MNNLQQAVKEIIEDNGGIEFAEEVLKYGCQSGIVTELIHYTDTHKWFNTYYKEIMELKDNYENMTGEDLYHQGDLKNWYAWFSFEETVLQLYSY</sequence>
<dbReference type="RefSeq" id="WP_309573659.1">
    <property type="nucleotide sequence ID" value="NZ_CP119875.1"/>
</dbReference>
<name>A0ABD7ZLU2_9BACI</name>
<dbReference type="Pfam" id="PF23864">
    <property type="entry name" value="DUF7222"/>
    <property type="match status" value="1"/>
</dbReference>
<organism evidence="2 3">
    <name type="scientific">Bacillus tropicus</name>
    <dbReference type="NCBI Taxonomy" id="2026188"/>
    <lineage>
        <taxon>Bacteria</taxon>
        <taxon>Bacillati</taxon>
        <taxon>Bacillota</taxon>
        <taxon>Bacilli</taxon>
        <taxon>Bacillales</taxon>
        <taxon>Bacillaceae</taxon>
        <taxon>Bacillus</taxon>
        <taxon>Bacillus cereus group</taxon>
    </lineage>
</organism>